<proteinExistence type="predicted"/>
<reference evidence="2" key="2">
    <citation type="submission" date="2021-04" db="EMBL/GenBank/DDBJ databases">
        <authorList>
            <person name="Podell S."/>
        </authorList>
    </citation>
    <scope>NUCLEOTIDE SEQUENCE</scope>
    <source>
        <strain evidence="2">Hildebrandi</strain>
    </source>
</reference>
<organism evidence="2 3">
    <name type="scientific">Nitzschia inconspicua</name>
    <dbReference type="NCBI Taxonomy" id="303405"/>
    <lineage>
        <taxon>Eukaryota</taxon>
        <taxon>Sar</taxon>
        <taxon>Stramenopiles</taxon>
        <taxon>Ochrophyta</taxon>
        <taxon>Bacillariophyta</taxon>
        <taxon>Bacillariophyceae</taxon>
        <taxon>Bacillariophycidae</taxon>
        <taxon>Bacillariales</taxon>
        <taxon>Bacillariaceae</taxon>
        <taxon>Nitzschia</taxon>
    </lineage>
</organism>
<dbReference type="InterPro" id="IPR057324">
    <property type="entry name" value="WH_RNase_II"/>
</dbReference>
<protein>
    <recommendedName>
        <fullName evidence="1">Ribonuclease II winged helix domain-containing protein</fullName>
    </recommendedName>
</protein>
<gene>
    <name evidence="2" type="ORF">IV203_010641</name>
</gene>
<dbReference type="Pfam" id="PF25255">
    <property type="entry name" value="WHD_RNase_II"/>
    <property type="match status" value="1"/>
</dbReference>
<dbReference type="Proteomes" id="UP000693970">
    <property type="component" value="Unassembled WGS sequence"/>
</dbReference>
<accession>A0A9K3PLM0</accession>
<name>A0A9K3PLM0_9STRA</name>
<evidence type="ECO:0000259" key="1">
    <source>
        <dbReference type="Pfam" id="PF25255"/>
    </source>
</evidence>
<comment type="caution">
    <text evidence="2">The sequence shown here is derived from an EMBL/GenBank/DDBJ whole genome shotgun (WGS) entry which is preliminary data.</text>
</comment>
<feature type="domain" description="Ribonuclease II winged helix" evidence="1">
    <location>
        <begin position="195"/>
        <end position="278"/>
    </location>
</feature>
<keyword evidence="3" id="KW-1185">Reference proteome</keyword>
<reference evidence="2" key="1">
    <citation type="journal article" date="2021" name="Sci. Rep.">
        <title>Diploid genomic architecture of Nitzschia inconspicua, an elite biomass production diatom.</title>
        <authorList>
            <person name="Oliver A."/>
            <person name="Podell S."/>
            <person name="Pinowska A."/>
            <person name="Traller J.C."/>
            <person name="Smith S.R."/>
            <person name="McClure R."/>
            <person name="Beliaev A."/>
            <person name="Bohutskyi P."/>
            <person name="Hill E.A."/>
            <person name="Rabines A."/>
            <person name="Zheng H."/>
            <person name="Allen L.Z."/>
            <person name="Kuo A."/>
            <person name="Grigoriev I.V."/>
            <person name="Allen A.E."/>
            <person name="Hazlebeck D."/>
            <person name="Allen E.E."/>
        </authorList>
    </citation>
    <scope>NUCLEOTIDE SEQUENCE</scope>
    <source>
        <strain evidence="2">Hildebrandi</strain>
    </source>
</reference>
<evidence type="ECO:0000313" key="3">
    <source>
        <dbReference type="Proteomes" id="UP000693970"/>
    </source>
</evidence>
<dbReference type="EMBL" id="JAGRRH010000018">
    <property type="protein sequence ID" value="KAG7351281.1"/>
    <property type="molecule type" value="Genomic_DNA"/>
</dbReference>
<dbReference type="OrthoDB" id="44574at2759"/>
<dbReference type="AlphaFoldDB" id="A0A9K3PLM0"/>
<sequence length="299" mass="33178">MTQSIIEKDTPQKKKIRAQMSKHATGGLLVLAFATTSSDLILRLCHNTETGLIIYFSWQIMRFSLINSTCLASVLLVECSSAFQPVSLYQLPLTHSSLESKRGSDDDTVLASTFPVGTFVEFEEKSRIHVGKISHLEHKSNGGARYTVTDSNGNLFNIADKEVHFAIYAPNAPKAAEQLFDQFCQAQQASDEAIQKQLEISPELLELAWEEALENAESGDGADTLTPSKLVELVHSHAASAIEKYKAWRFLQSDLSHVFFKDIKDHGRISSFKAKARKAVDAAKQNFCQTHENSDLCLV</sequence>
<evidence type="ECO:0000313" key="2">
    <source>
        <dbReference type="EMBL" id="KAG7351281.1"/>
    </source>
</evidence>